<organism evidence="4 5">
    <name type="scientific">Romboutsia lituseburensis DSM 797</name>
    <dbReference type="NCBI Taxonomy" id="1121325"/>
    <lineage>
        <taxon>Bacteria</taxon>
        <taxon>Bacillati</taxon>
        <taxon>Bacillota</taxon>
        <taxon>Clostridia</taxon>
        <taxon>Peptostreptococcales</taxon>
        <taxon>Peptostreptococcaceae</taxon>
        <taxon>Romboutsia</taxon>
    </lineage>
</organism>
<dbReference type="Proteomes" id="UP000199068">
    <property type="component" value="Unassembled WGS sequence"/>
</dbReference>
<dbReference type="Pfam" id="PF01478">
    <property type="entry name" value="Peptidase_A24"/>
    <property type="match status" value="1"/>
</dbReference>
<feature type="transmembrane region" description="Helical" evidence="2">
    <location>
        <begin position="149"/>
        <end position="170"/>
    </location>
</feature>
<feature type="transmembrane region" description="Helical" evidence="2">
    <location>
        <begin position="107"/>
        <end position="124"/>
    </location>
</feature>
<feature type="transmembrane region" description="Helical" evidence="2">
    <location>
        <begin position="34"/>
        <end position="53"/>
    </location>
</feature>
<gene>
    <name evidence="4" type="ORF">SAMN04515677_11342</name>
</gene>
<keyword evidence="2" id="KW-1133">Transmembrane helix</keyword>
<sequence>MIYILLISIIASYISNNQIYSICDEIKKSKTNTVIIYTVIILTMISIYLKYGFTIESIKYLTLIPFIVIISIIDYHTTDIYDITILSGIIIQGIIFISTSNKDLNSASHISAMIIGLVLAYIISKITKGLGQGDIGLYSLCSFTLGHDYAIYLVSLSYILACIYCIYILFMKSDKIRKIPFAPFISLSTIIIMMTNNDILKIYFDIIGN</sequence>
<accession>A0A1G9TRJ8</accession>
<proteinExistence type="inferred from homology"/>
<dbReference type="InterPro" id="IPR000045">
    <property type="entry name" value="Prepilin_IV_endopep_pep"/>
</dbReference>
<reference evidence="4 5" key="1">
    <citation type="submission" date="2016-10" db="EMBL/GenBank/DDBJ databases">
        <authorList>
            <person name="de Groot N.N."/>
        </authorList>
    </citation>
    <scope>NUCLEOTIDE SEQUENCE [LARGE SCALE GENOMIC DNA]</scope>
    <source>
        <strain evidence="4 5">DSM 797</strain>
    </source>
</reference>
<evidence type="ECO:0000256" key="1">
    <source>
        <dbReference type="ARBA" id="ARBA00005801"/>
    </source>
</evidence>
<feature type="transmembrane region" description="Helical" evidence="2">
    <location>
        <begin position="83"/>
        <end position="100"/>
    </location>
</feature>
<evidence type="ECO:0000256" key="2">
    <source>
        <dbReference type="SAM" id="Phobius"/>
    </source>
</evidence>
<evidence type="ECO:0000313" key="5">
    <source>
        <dbReference type="Proteomes" id="UP000199068"/>
    </source>
</evidence>
<comment type="similarity">
    <text evidence="1">Belongs to the peptidase A24 family.</text>
</comment>
<dbReference type="Gene3D" id="1.20.120.1220">
    <property type="match status" value="1"/>
</dbReference>
<evidence type="ECO:0000259" key="3">
    <source>
        <dbReference type="Pfam" id="PF01478"/>
    </source>
</evidence>
<keyword evidence="5" id="KW-1185">Reference proteome</keyword>
<evidence type="ECO:0000313" key="4">
    <source>
        <dbReference type="EMBL" id="SDM49755.1"/>
    </source>
</evidence>
<dbReference type="GO" id="GO:0006465">
    <property type="term" value="P:signal peptide processing"/>
    <property type="evidence" value="ECO:0007669"/>
    <property type="project" value="TreeGrafter"/>
</dbReference>
<dbReference type="EMBL" id="FNGW01000013">
    <property type="protein sequence ID" value="SDM49755.1"/>
    <property type="molecule type" value="Genomic_DNA"/>
</dbReference>
<dbReference type="GO" id="GO:0004190">
    <property type="term" value="F:aspartic-type endopeptidase activity"/>
    <property type="evidence" value="ECO:0007669"/>
    <property type="project" value="InterPro"/>
</dbReference>
<dbReference type="STRING" id="1121325.SAMN04515677_11342"/>
<dbReference type="InterPro" id="IPR050882">
    <property type="entry name" value="Prepilin_peptidase/N-MTase"/>
</dbReference>
<name>A0A1G9TRJ8_9FIRM</name>
<dbReference type="PANTHER" id="PTHR30487:SF0">
    <property type="entry name" value="PREPILIN LEADER PEPTIDASE_N-METHYLTRANSFERASE-RELATED"/>
    <property type="match status" value="1"/>
</dbReference>
<keyword evidence="2" id="KW-0472">Membrane</keyword>
<dbReference type="GO" id="GO:0005886">
    <property type="term" value="C:plasma membrane"/>
    <property type="evidence" value="ECO:0007669"/>
    <property type="project" value="TreeGrafter"/>
</dbReference>
<feature type="domain" description="Prepilin type IV endopeptidase peptidase" evidence="3">
    <location>
        <begin position="62"/>
        <end position="166"/>
    </location>
</feature>
<dbReference type="AlphaFoldDB" id="A0A1G9TRJ8"/>
<protein>
    <submittedName>
        <fullName evidence="4">Type IV leader peptidase family protein</fullName>
    </submittedName>
</protein>
<dbReference type="RefSeq" id="WP_092727642.1">
    <property type="nucleotide sequence ID" value="NZ_FNGW01000013.1"/>
</dbReference>
<keyword evidence="2" id="KW-0812">Transmembrane</keyword>
<dbReference type="PANTHER" id="PTHR30487">
    <property type="entry name" value="TYPE 4 PREPILIN-LIKE PROTEINS LEADER PEPTIDE-PROCESSING ENZYME"/>
    <property type="match status" value="1"/>
</dbReference>